<evidence type="ECO:0000256" key="1">
    <source>
        <dbReference type="SAM" id="MobiDB-lite"/>
    </source>
</evidence>
<dbReference type="EMBL" id="JMSE01000177">
    <property type="protein sequence ID" value="KDN71477.1"/>
    <property type="molecule type" value="Genomic_DNA"/>
</dbReference>
<feature type="region of interest" description="Disordered" evidence="1">
    <location>
        <begin position="1"/>
        <end position="75"/>
    </location>
</feature>
<dbReference type="eggNOG" id="ENOG502SS2G">
    <property type="taxonomic scope" value="Eukaryota"/>
</dbReference>
<dbReference type="OrthoDB" id="5376804at2759"/>
<dbReference type="AlphaFoldDB" id="A0A066XRI8"/>
<dbReference type="InterPro" id="IPR021514">
    <property type="entry name" value="DUF3176"/>
</dbReference>
<accession>A0A066XRI8</accession>
<dbReference type="Pfam" id="PF11374">
    <property type="entry name" value="DUF3176"/>
    <property type="match status" value="1"/>
</dbReference>
<organism evidence="2 3">
    <name type="scientific">Colletotrichum sublineola</name>
    <name type="common">Sorghum anthracnose fungus</name>
    <dbReference type="NCBI Taxonomy" id="1173701"/>
    <lineage>
        <taxon>Eukaryota</taxon>
        <taxon>Fungi</taxon>
        <taxon>Dikarya</taxon>
        <taxon>Ascomycota</taxon>
        <taxon>Pezizomycotina</taxon>
        <taxon>Sordariomycetes</taxon>
        <taxon>Hypocreomycetidae</taxon>
        <taxon>Glomerellales</taxon>
        <taxon>Glomerellaceae</taxon>
        <taxon>Colletotrichum</taxon>
        <taxon>Colletotrichum graminicola species complex</taxon>
    </lineage>
</organism>
<comment type="caution">
    <text evidence="2">The sequence shown here is derived from an EMBL/GenBank/DDBJ whole genome shotgun (WGS) entry which is preliminary data.</text>
</comment>
<dbReference type="OMA" id="GMCSKCE"/>
<gene>
    <name evidence="2" type="ORF">CSUB01_07830</name>
</gene>
<evidence type="ECO:0000313" key="3">
    <source>
        <dbReference type="Proteomes" id="UP000027238"/>
    </source>
</evidence>
<protein>
    <submittedName>
        <fullName evidence="2">Uncharacterized protein</fullName>
    </submittedName>
</protein>
<feature type="compositionally biased region" description="Basic and acidic residues" evidence="1">
    <location>
        <begin position="62"/>
        <end position="72"/>
    </location>
</feature>
<proteinExistence type="predicted"/>
<dbReference type="PANTHER" id="PTHR35394:SF5">
    <property type="entry name" value="DUF3176 DOMAIN-CONTAINING PROTEIN"/>
    <property type="match status" value="1"/>
</dbReference>
<evidence type="ECO:0000313" key="2">
    <source>
        <dbReference type="EMBL" id="KDN71477.1"/>
    </source>
</evidence>
<dbReference type="PANTHER" id="PTHR35394">
    <property type="entry name" value="DUF3176 DOMAIN-CONTAINING PROTEIN"/>
    <property type="match status" value="1"/>
</dbReference>
<reference evidence="3" key="1">
    <citation type="journal article" date="2014" name="Genome Announc.">
        <title>Draft genome sequence of Colletotrichum sublineola, a destructive pathogen of cultivated sorghum.</title>
        <authorList>
            <person name="Baroncelli R."/>
            <person name="Sanz-Martin J.M."/>
            <person name="Rech G.E."/>
            <person name="Sukno S.A."/>
            <person name="Thon M.R."/>
        </authorList>
    </citation>
    <scope>NUCLEOTIDE SEQUENCE [LARGE SCALE GENOMIC DNA]</scope>
    <source>
        <strain evidence="3">TX430BB</strain>
    </source>
</reference>
<sequence length="516" mass="55569">MMGSMDAGTAYPPQRGRAPTPPPTHPRGGSDASYNPLSNTERASAESPPSSGWDYAPGTAETKPHLSHKETPLAHTAQQQPWTTSLLGWLPELLWCVVSVASVAALAGVLSRFDNRPLPRWPLGLTLNTLIAFLATLARASFVIPVSESISQLKWLWYRGAPRPLKDFQDFDAASRGPWGSLQLLKTTRGWSPSVISAVVFVTAIFTSTLTQSAVTYPVRLTRVEGTAVVSRSTSFYFSTANVFAGVTQQHYTEQSIFEGLSYSHTQEFPLSPARCPTSECRWDTYSSLSVCTKFWNVTDSLNVTVRKRPTPPSSVLAKLPNGVSANLTGNYQGMVVLQGTSRPLASDVHPEASILNFTVLYSLRDSPPEIVGAAEAVLYFCAKTYDIAFTDNVESRAVAGVAAEVEQGSVALPGTERRRELPAIRDPLGTGNFPFGGTGFAAMTESLANALNGSYADLSGDQSTLGLAPARYLAALQYGAETLESQGRPNVSRETVINESIANITNNIARSLSNR</sequence>
<feature type="compositionally biased region" description="Polar residues" evidence="1">
    <location>
        <begin position="32"/>
        <end position="50"/>
    </location>
</feature>
<keyword evidence="3" id="KW-1185">Reference proteome</keyword>
<dbReference type="Proteomes" id="UP000027238">
    <property type="component" value="Unassembled WGS sequence"/>
</dbReference>
<dbReference type="STRING" id="1173701.A0A066XRI8"/>
<name>A0A066XRI8_COLSU</name>
<dbReference type="HOGENOM" id="CLU_015092_5_1_1"/>